<gene>
    <name evidence="4" type="ORF">Cvel_21080</name>
</gene>
<dbReference type="AlphaFoldDB" id="A0A0G4GAW7"/>
<feature type="chain" id="PRO_5005189743" description="Protein kinase domain-containing protein" evidence="3">
    <location>
        <begin position="23"/>
        <end position="484"/>
    </location>
</feature>
<keyword evidence="3" id="KW-0732">Signal</keyword>
<proteinExistence type="predicted"/>
<evidence type="ECO:0000256" key="3">
    <source>
        <dbReference type="SAM" id="SignalP"/>
    </source>
</evidence>
<feature type="compositionally biased region" description="Basic and acidic residues" evidence="1">
    <location>
        <begin position="46"/>
        <end position="74"/>
    </location>
</feature>
<evidence type="ECO:0000313" key="4">
    <source>
        <dbReference type="EMBL" id="CEM26263.1"/>
    </source>
</evidence>
<evidence type="ECO:0008006" key="5">
    <source>
        <dbReference type="Google" id="ProtNLM"/>
    </source>
</evidence>
<keyword evidence="2" id="KW-0812">Transmembrane</keyword>
<dbReference type="EMBL" id="CDMZ01001046">
    <property type="protein sequence ID" value="CEM26263.1"/>
    <property type="molecule type" value="Genomic_DNA"/>
</dbReference>
<feature type="transmembrane region" description="Helical" evidence="2">
    <location>
        <begin position="437"/>
        <end position="461"/>
    </location>
</feature>
<accession>A0A0G4GAW7</accession>
<name>A0A0G4GAW7_9ALVE</name>
<keyword evidence="2" id="KW-0472">Membrane</keyword>
<feature type="signal peptide" evidence="3">
    <location>
        <begin position="1"/>
        <end position="22"/>
    </location>
</feature>
<evidence type="ECO:0000256" key="2">
    <source>
        <dbReference type="SAM" id="Phobius"/>
    </source>
</evidence>
<sequence>MMRIAHLCFIVLVFLQPDFSSGLSRFRDQPRVHDRAVSLRPSLLDEGQRQLTREESSDETPKAADAGGKEREKPAAAAGTEEANNLTPPAVVGNGSFKTFRNCRTHPDFPFPDSLLTRFSDVCFIARGQNGAIFSAHDSKLNGPVAVKIFFQKRKTDDPPSPAPPRFITKATRDENYIVLAREKRICRISSQLVRRREEDPLGFTRLGLCREMDTMADPPFDVMTMAGTLSLRRWVHQGRPSIGENPGGAEAVREMYKQMKQAVTYLEETDPPIYHNEAKLGHWIYTVIQKKGGGSGIGIRLVDWSKMTANKPAKFLASPDRRAIVWAYCELLCPAKGDRGDHSLEDPHSGFWFYWWKHQIKAAKTPLDILKLFATSDVTGPEGTPAGKCPVCRKRNSKLCDVNEINLQDATTIFQDGSDSSHGAEGETKKWGLTRWLLWIVGGIAGAALMLALGYVLIVWMWEPGASSTGAGSRRESKETEAS</sequence>
<keyword evidence="2" id="KW-1133">Transmembrane helix</keyword>
<organism evidence="4">
    <name type="scientific">Chromera velia CCMP2878</name>
    <dbReference type="NCBI Taxonomy" id="1169474"/>
    <lineage>
        <taxon>Eukaryota</taxon>
        <taxon>Sar</taxon>
        <taxon>Alveolata</taxon>
        <taxon>Colpodellida</taxon>
        <taxon>Chromeraceae</taxon>
        <taxon>Chromera</taxon>
    </lineage>
</organism>
<reference evidence="4" key="1">
    <citation type="submission" date="2014-11" db="EMBL/GenBank/DDBJ databases">
        <authorList>
            <person name="Otto D Thomas"/>
            <person name="Naeem Raeece"/>
        </authorList>
    </citation>
    <scope>NUCLEOTIDE SEQUENCE</scope>
</reference>
<evidence type="ECO:0000256" key="1">
    <source>
        <dbReference type="SAM" id="MobiDB-lite"/>
    </source>
</evidence>
<dbReference type="VEuPathDB" id="CryptoDB:Cvel_21080"/>
<protein>
    <recommendedName>
        <fullName evidence="5">Protein kinase domain-containing protein</fullName>
    </recommendedName>
</protein>
<feature type="region of interest" description="Disordered" evidence="1">
    <location>
        <begin position="39"/>
        <end position="91"/>
    </location>
</feature>